<dbReference type="PROSITE" id="PS00474">
    <property type="entry name" value="RIBOSOMAL_L3"/>
    <property type="match status" value="1"/>
</dbReference>
<protein>
    <recommendedName>
        <fullName evidence="9">Ribosomal protein L3</fullName>
    </recommendedName>
</protein>
<dbReference type="GO" id="GO:0022625">
    <property type="term" value="C:cytosolic large ribosomal subunit"/>
    <property type="evidence" value="ECO:0007669"/>
    <property type="project" value="TreeGrafter"/>
</dbReference>
<sequence length="582" mass="67741">MAVGLVGYVKTPAGLRSITSVWASHLDDSFRRRFYKNWTRSKKKAFTKWQQKWAAAKDGKDPVEVARRLKFIKKYADVVRVIAHSQVKKLKNLGLKKAHIMEIQVNTVNTRLFKNRGSDREGKQKINGGTVEQKVDFGYKLFEKPVDVKSIFHQNEMIDTIGVTKGHGFKGVVNRWGVAKLPRKTHRGRRKVACIGPWHPPRVSYTVARAGQKGYHHRTELHKKIYRIGDAIKFGEDKKPLSFNASTEFDLTEKNITPMGGFVRYEALALVSFKFYIILFFLIEIILLAVYLLNKGPRKRPITLRKAIVQPSGSGAAEEVDVKFIDTSSQYGNGRFQTSEEKKTFFGTTKKDRLKEQAKKTQERKQKKETEPKEDAPEENTEKEEEVTEQKSVLRKRLEKERLRKENKNSKCKNRTQINSFLFGEHIFEEALMILSDWEKNTFFCTDVNINIFFPLVFAVLNNSIKFFFHSQIQKYYQYQTRLQFIKEFILGNSKFFVIKVVTYLPRYNILQEKTGYIINMNNFLYENKYLAIFLRETNVVSGKYLATKHNDHINSSESIADSDGDKEHESKYSMLQRKLND</sequence>
<dbReference type="Gene3D" id="2.40.30.10">
    <property type="entry name" value="Translation factors"/>
    <property type="match status" value="1"/>
</dbReference>
<dbReference type="InterPro" id="IPR019926">
    <property type="entry name" value="Ribosomal_uL3_CS"/>
</dbReference>
<evidence type="ECO:0000256" key="1">
    <source>
        <dbReference type="ARBA" id="ARBA00006540"/>
    </source>
</evidence>
<keyword evidence="6" id="KW-1133">Transmembrane helix</keyword>
<dbReference type="InterPro" id="IPR000597">
    <property type="entry name" value="Ribosomal_uL3"/>
</dbReference>
<dbReference type="OrthoDB" id="1611972at2759"/>
<evidence type="ECO:0000256" key="6">
    <source>
        <dbReference type="SAM" id="Phobius"/>
    </source>
</evidence>
<accession>X6P927</accession>
<evidence type="ECO:0000313" key="8">
    <source>
        <dbReference type="Proteomes" id="UP000023152"/>
    </source>
</evidence>
<feature type="region of interest" description="Disordered" evidence="5">
    <location>
        <begin position="557"/>
        <end position="582"/>
    </location>
</feature>
<proteinExistence type="inferred from homology"/>
<dbReference type="GO" id="GO:0006412">
    <property type="term" value="P:translation"/>
    <property type="evidence" value="ECO:0007669"/>
    <property type="project" value="InterPro"/>
</dbReference>
<evidence type="ECO:0000256" key="3">
    <source>
        <dbReference type="ARBA" id="ARBA00023274"/>
    </source>
</evidence>
<evidence type="ECO:0000256" key="2">
    <source>
        <dbReference type="ARBA" id="ARBA00022980"/>
    </source>
</evidence>
<reference evidence="7 8" key="1">
    <citation type="journal article" date="2013" name="Curr. Biol.">
        <title>The Genome of the Foraminiferan Reticulomyxa filosa.</title>
        <authorList>
            <person name="Glockner G."/>
            <person name="Hulsmann N."/>
            <person name="Schleicher M."/>
            <person name="Noegel A.A."/>
            <person name="Eichinger L."/>
            <person name="Gallinger C."/>
            <person name="Pawlowski J."/>
            <person name="Sierra R."/>
            <person name="Euteneuer U."/>
            <person name="Pillet L."/>
            <person name="Moustafa A."/>
            <person name="Platzer M."/>
            <person name="Groth M."/>
            <person name="Szafranski K."/>
            <person name="Schliwa M."/>
        </authorList>
    </citation>
    <scope>NUCLEOTIDE SEQUENCE [LARGE SCALE GENOMIC DNA]</scope>
</reference>
<dbReference type="InterPro" id="IPR009000">
    <property type="entry name" value="Transl_B-barrel_sf"/>
</dbReference>
<dbReference type="InterPro" id="IPR045077">
    <property type="entry name" value="L3_arc_euk"/>
</dbReference>
<comment type="similarity">
    <text evidence="1 4">Belongs to the universal ribosomal protein uL3 family.</text>
</comment>
<keyword evidence="6" id="KW-0472">Membrane</keyword>
<evidence type="ECO:0008006" key="9">
    <source>
        <dbReference type="Google" id="ProtNLM"/>
    </source>
</evidence>
<dbReference type="GO" id="GO:0003723">
    <property type="term" value="F:RNA binding"/>
    <property type="evidence" value="ECO:0007669"/>
    <property type="project" value="TreeGrafter"/>
</dbReference>
<keyword evidence="3 4" id="KW-0687">Ribonucleoprotein</keyword>
<comment type="caution">
    <text evidence="7">The sequence shown here is derived from an EMBL/GenBank/DDBJ whole genome shotgun (WGS) entry which is preliminary data.</text>
</comment>
<feature type="compositionally biased region" description="Basic and acidic residues" evidence="5">
    <location>
        <begin position="351"/>
        <end position="375"/>
    </location>
</feature>
<evidence type="ECO:0000256" key="4">
    <source>
        <dbReference type="RuleBase" id="RU003905"/>
    </source>
</evidence>
<dbReference type="PANTHER" id="PTHR11363">
    <property type="entry name" value="60S RIBOSOMAL PROTEIN L3-RELATED"/>
    <property type="match status" value="1"/>
</dbReference>
<gene>
    <name evidence="7" type="ORF">RFI_02400</name>
</gene>
<name>X6P927_RETFI</name>
<dbReference type="FunFam" id="2.40.30.10:FF:000351">
    <property type="entry name" value="Ribosomal protein L3"/>
    <property type="match status" value="1"/>
</dbReference>
<dbReference type="GO" id="GO:0003735">
    <property type="term" value="F:structural constituent of ribosome"/>
    <property type="evidence" value="ECO:0007669"/>
    <property type="project" value="InterPro"/>
</dbReference>
<dbReference type="EMBL" id="ASPP01002353">
    <property type="protein sequence ID" value="ETO34691.1"/>
    <property type="molecule type" value="Genomic_DNA"/>
</dbReference>
<feature type="compositionally biased region" description="Acidic residues" evidence="5">
    <location>
        <begin position="376"/>
        <end position="387"/>
    </location>
</feature>
<evidence type="ECO:0000256" key="5">
    <source>
        <dbReference type="SAM" id="MobiDB-lite"/>
    </source>
</evidence>
<evidence type="ECO:0000313" key="7">
    <source>
        <dbReference type="EMBL" id="ETO34691.1"/>
    </source>
</evidence>
<feature type="region of interest" description="Disordered" evidence="5">
    <location>
        <begin position="351"/>
        <end position="393"/>
    </location>
</feature>
<organism evidence="7 8">
    <name type="scientific">Reticulomyxa filosa</name>
    <dbReference type="NCBI Taxonomy" id="46433"/>
    <lineage>
        <taxon>Eukaryota</taxon>
        <taxon>Sar</taxon>
        <taxon>Rhizaria</taxon>
        <taxon>Retaria</taxon>
        <taxon>Foraminifera</taxon>
        <taxon>Monothalamids</taxon>
        <taxon>Reticulomyxidae</taxon>
        <taxon>Reticulomyxa</taxon>
    </lineage>
</organism>
<dbReference type="AlphaFoldDB" id="X6P927"/>
<dbReference type="Proteomes" id="UP000023152">
    <property type="component" value="Unassembled WGS sequence"/>
</dbReference>
<keyword evidence="2 4" id="KW-0689">Ribosomal protein</keyword>
<keyword evidence="6" id="KW-0812">Transmembrane</keyword>
<dbReference type="SUPFAM" id="SSF50447">
    <property type="entry name" value="Translation proteins"/>
    <property type="match status" value="1"/>
</dbReference>
<dbReference type="PANTHER" id="PTHR11363:SF5">
    <property type="entry name" value="LARGE RIBOSOMAL SUBUNIT PROTEIN UL3"/>
    <property type="match status" value="1"/>
</dbReference>
<keyword evidence="8" id="KW-1185">Reference proteome</keyword>
<dbReference type="Gene3D" id="3.30.1430.10">
    <property type="match status" value="1"/>
</dbReference>
<dbReference type="Pfam" id="PF00297">
    <property type="entry name" value="Ribosomal_L3"/>
    <property type="match status" value="2"/>
</dbReference>
<feature type="transmembrane region" description="Helical" evidence="6">
    <location>
        <begin position="273"/>
        <end position="293"/>
    </location>
</feature>